<evidence type="ECO:0000313" key="2">
    <source>
        <dbReference type="EMBL" id="MFB9904130.1"/>
    </source>
</evidence>
<reference evidence="2 3" key="1">
    <citation type="submission" date="2024-09" db="EMBL/GenBank/DDBJ databases">
        <authorList>
            <person name="Sun Q."/>
            <person name="Mori K."/>
        </authorList>
    </citation>
    <scope>NUCLEOTIDE SEQUENCE [LARGE SCALE GENOMIC DNA]</scope>
    <source>
        <strain evidence="2 3">TBRC 7907</strain>
    </source>
</reference>
<feature type="transmembrane region" description="Helical" evidence="1">
    <location>
        <begin position="191"/>
        <end position="210"/>
    </location>
</feature>
<dbReference type="Proteomes" id="UP001589693">
    <property type="component" value="Unassembled WGS sequence"/>
</dbReference>
<proteinExistence type="predicted"/>
<feature type="transmembrane region" description="Helical" evidence="1">
    <location>
        <begin position="12"/>
        <end position="33"/>
    </location>
</feature>
<organism evidence="2 3">
    <name type="scientific">Allokutzneria oryzae</name>
    <dbReference type="NCBI Taxonomy" id="1378989"/>
    <lineage>
        <taxon>Bacteria</taxon>
        <taxon>Bacillati</taxon>
        <taxon>Actinomycetota</taxon>
        <taxon>Actinomycetes</taxon>
        <taxon>Pseudonocardiales</taxon>
        <taxon>Pseudonocardiaceae</taxon>
        <taxon>Allokutzneria</taxon>
    </lineage>
</organism>
<accession>A0ABV5ZTB4</accession>
<evidence type="ECO:0000313" key="3">
    <source>
        <dbReference type="Proteomes" id="UP001589693"/>
    </source>
</evidence>
<gene>
    <name evidence="2" type="ORF">ACFFQA_09270</name>
</gene>
<dbReference type="EMBL" id="JBHLZU010000007">
    <property type="protein sequence ID" value="MFB9904130.1"/>
    <property type="molecule type" value="Genomic_DNA"/>
</dbReference>
<keyword evidence="3" id="KW-1185">Reference proteome</keyword>
<sequence>MIWVAWRQQRATLVTLAVVLLGGVATLALLRSWSTSLIEQHSLASCVLDTKNAECARRASLWRDEYYELLKYAQVALVILPVLLGMFCGAPLFAREFEQGTHVLAFTQSVSRARWMAVKVAMAMLPALLVVLVLQAFLNGWADSAGDLGPRTEGPYAWSHYDTTGLIPLAHTLFAFGVGVFAGIAGRRSLLAMTVTLGMFAAVRLAVPAIRPMLAASERRVGSYATGADVPKRSLVDSYGYMDSAGRVVPDGEALFSRCIRTEPDKVAECMGRSGVTQVFTDFVGPEAAGTVQLVESALFAGVAVVLLAAGVWWLRRRI</sequence>
<feature type="transmembrane region" description="Helical" evidence="1">
    <location>
        <begin position="115"/>
        <end position="138"/>
    </location>
</feature>
<comment type="caution">
    <text evidence="2">The sequence shown here is derived from an EMBL/GenBank/DDBJ whole genome shotgun (WGS) entry which is preliminary data.</text>
</comment>
<keyword evidence="1" id="KW-0812">Transmembrane</keyword>
<keyword evidence="1" id="KW-0472">Membrane</keyword>
<protein>
    <recommendedName>
        <fullName evidence="4">ABC transporter permease</fullName>
    </recommendedName>
</protein>
<evidence type="ECO:0008006" key="4">
    <source>
        <dbReference type="Google" id="ProtNLM"/>
    </source>
</evidence>
<feature type="transmembrane region" description="Helical" evidence="1">
    <location>
        <begin position="72"/>
        <end position="94"/>
    </location>
</feature>
<name>A0ABV5ZTB4_9PSEU</name>
<feature type="transmembrane region" description="Helical" evidence="1">
    <location>
        <begin position="165"/>
        <end position="184"/>
    </location>
</feature>
<keyword evidence="1" id="KW-1133">Transmembrane helix</keyword>
<feature type="transmembrane region" description="Helical" evidence="1">
    <location>
        <begin position="297"/>
        <end position="315"/>
    </location>
</feature>
<dbReference type="RefSeq" id="WP_377851292.1">
    <property type="nucleotide sequence ID" value="NZ_JBHLZU010000007.1"/>
</dbReference>
<evidence type="ECO:0000256" key="1">
    <source>
        <dbReference type="SAM" id="Phobius"/>
    </source>
</evidence>